<dbReference type="GO" id="GO:0006303">
    <property type="term" value="P:double-strand break repair via nonhomologous end joining"/>
    <property type="evidence" value="ECO:0007669"/>
    <property type="project" value="TreeGrafter"/>
</dbReference>
<evidence type="ECO:0000256" key="5">
    <source>
        <dbReference type="ARBA" id="ARBA00022763"/>
    </source>
</evidence>
<dbReference type="GO" id="GO:0005634">
    <property type="term" value="C:nucleus"/>
    <property type="evidence" value="ECO:0007669"/>
    <property type="project" value="UniProtKB-SubCell"/>
</dbReference>
<evidence type="ECO:0000256" key="6">
    <source>
        <dbReference type="ARBA" id="ARBA00022801"/>
    </source>
</evidence>
<feature type="compositionally biased region" description="Low complexity" evidence="13">
    <location>
        <begin position="403"/>
        <end position="414"/>
    </location>
</feature>
<dbReference type="GO" id="GO:0003684">
    <property type="term" value="F:damaged DNA binding"/>
    <property type="evidence" value="ECO:0007669"/>
    <property type="project" value="TreeGrafter"/>
</dbReference>
<dbReference type="PANTHER" id="PTHR23240">
    <property type="entry name" value="DNA CROSS-LINK REPAIR PROTEIN PSO2/SNM1-RELATED"/>
    <property type="match status" value="1"/>
</dbReference>
<evidence type="ECO:0000256" key="9">
    <source>
        <dbReference type="ARBA" id="ARBA00023204"/>
    </source>
</evidence>
<feature type="compositionally biased region" description="Low complexity" evidence="13">
    <location>
        <begin position="492"/>
        <end position="512"/>
    </location>
</feature>
<evidence type="ECO:0000313" key="15">
    <source>
        <dbReference type="EMBL" id="LAC20290.1"/>
    </source>
</evidence>
<evidence type="ECO:0000256" key="8">
    <source>
        <dbReference type="ARBA" id="ARBA00023172"/>
    </source>
</evidence>
<keyword evidence="9" id="KW-0234">DNA repair</keyword>
<evidence type="ECO:0000259" key="14">
    <source>
        <dbReference type="Pfam" id="PF07522"/>
    </source>
</evidence>
<dbReference type="InterPro" id="IPR011084">
    <property type="entry name" value="DRMBL"/>
</dbReference>
<dbReference type="GO" id="GO:0004519">
    <property type="term" value="F:endonuclease activity"/>
    <property type="evidence" value="ECO:0007669"/>
    <property type="project" value="UniProtKB-KW"/>
</dbReference>
<feature type="region of interest" description="Disordered" evidence="13">
    <location>
        <begin position="720"/>
        <end position="744"/>
    </location>
</feature>
<dbReference type="InterPro" id="IPR036866">
    <property type="entry name" value="RibonucZ/Hydroxyglut_hydro"/>
</dbReference>
<evidence type="ECO:0000256" key="1">
    <source>
        <dbReference type="ARBA" id="ARBA00004123"/>
    </source>
</evidence>
<comment type="similarity">
    <text evidence="2">Belongs to the DNA repair metallo-beta-lactamase (DRMBL) family.</text>
</comment>
<keyword evidence="6" id="KW-0378">Hydrolase</keyword>
<evidence type="ECO:0000256" key="10">
    <source>
        <dbReference type="ARBA" id="ARBA00023242"/>
    </source>
</evidence>
<feature type="region of interest" description="Disordered" evidence="13">
    <location>
        <begin position="553"/>
        <end position="583"/>
    </location>
</feature>
<evidence type="ECO:0000256" key="7">
    <source>
        <dbReference type="ARBA" id="ARBA00022839"/>
    </source>
</evidence>
<keyword evidence="3" id="KW-0540">Nuclease</keyword>
<dbReference type="GO" id="GO:0006310">
    <property type="term" value="P:DNA recombination"/>
    <property type="evidence" value="ECO:0007669"/>
    <property type="project" value="UniProtKB-KW"/>
</dbReference>
<dbReference type="Gene3D" id="3.60.15.10">
    <property type="entry name" value="Ribonuclease Z/Hydroxyacylglutathione hydrolase-like"/>
    <property type="match status" value="1"/>
</dbReference>
<accession>A0A6A7FQ03</accession>
<keyword evidence="10" id="KW-0539">Nucleus</keyword>
<dbReference type="GO" id="GO:0000723">
    <property type="term" value="P:telomere maintenance"/>
    <property type="evidence" value="ECO:0007669"/>
    <property type="project" value="TreeGrafter"/>
</dbReference>
<evidence type="ECO:0000256" key="2">
    <source>
        <dbReference type="ARBA" id="ARBA00010304"/>
    </source>
</evidence>
<keyword evidence="5" id="KW-0227">DNA damage</keyword>
<evidence type="ECO:0000256" key="4">
    <source>
        <dbReference type="ARBA" id="ARBA00022759"/>
    </source>
</evidence>
<evidence type="ECO:0000256" key="3">
    <source>
        <dbReference type="ARBA" id="ARBA00022722"/>
    </source>
</evidence>
<dbReference type="GO" id="GO:0036297">
    <property type="term" value="P:interstrand cross-link repair"/>
    <property type="evidence" value="ECO:0007669"/>
    <property type="project" value="TreeGrafter"/>
</dbReference>
<dbReference type="PANTHER" id="PTHR23240:SF8">
    <property type="entry name" value="PROTEIN ARTEMIS"/>
    <property type="match status" value="1"/>
</dbReference>
<feature type="compositionally biased region" description="Low complexity" evidence="13">
    <location>
        <begin position="720"/>
        <end position="741"/>
    </location>
</feature>
<comment type="subcellular location">
    <subcellularLocation>
        <location evidence="1">Nucleus</location>
    </subcellularLocation>
</comment>
<name>A0A6A7FQ03_9CRUS</name>
<keyword evidence="4" id="KW-0255">Endonuclease</keyword>
<evidence type="ECO:0000256" key="12">
    <source>
        <dbReference type="ARBA" id="ARBA00042677"/>
    </source>
</evidence>
<dbReference type="Gene3D" id="3.40.50.12650">
    <property type="match status" value="1"/>
</dbReference>
<keyword evidence="8" id="KW-0233">DNA recombination</keyword>
<dbReference type="GO" id="GO:0035312">
    <property type="term" value="F:5'-3' DNA exonuclease activity"/>
    <property type="evidence" value="ECO:0007669"/>
    <property type="project" value="TreeGrafter"/>
</dbReference>
<proteinExistence type="evidence at transcript level"/>
<sequence>MSSFSGKLKEFPHISVDRFDGRNLASTAYFLSHAHSDHMVGLSSPQFLDHLESNSGVYLYCSAITARFLQASIRHRPLSPFLRPLPHDEPVDITIPTVANEQHQTLTVTLIPAGHCPGSVMLLLETRSCSVLYTGDFRLAVGESNQLRALHHSDGTVKTLHSLHIDTTFCHRRVLSFPPRQDSAQAIGDLVEDWLARGNNHLIHLLCPAKYGYEFVYRSLHERFNMRIHVSRWKYRMYDTVPEIQDSLTTDATETWIHACDWRSDESSSVAASADGGSSKRQLPCRCVPYGVDTEPSIRVIKPSALFYTTYQSHKEVCQISEDGSWCRVLLSMHASCSEVLDMVAYLRPRKVYPNVIPANSSKEEVLSLLHEALSQSGDHYSIEYDGRGSGSGSPFRRQAPLTPTDSTSSIITPDEGEEGGGGGLGSFKRQLPAPSHDSSPSKRRRHSDNGSLRQDILLLTLPNPRGNMKGSISLECEPQTAGSDQPGDPTSGSQAAQSVSSRSSPMSAPVSPLLPPKFSSGDLLLSSTAEDLSNDSALGATLSALPKSMEWGSRCGGNSSQDSECSSVFSDDPDQNTLSRSDSAETAILCTNKTDHAGLGNQGGSLTRRFTRDASMNSVMSDGGDSICSLSADKTAAKRRRMWYKHHHFSTPVTEEITNHNNRLTLRTSSLPDTHTYPLTHPGCDLPRPHSPQLISSHSLHPPPIPCHSPPLPLITVSSPSASESAVSSDDTSSTAIVSTEHSDADDRATNVLHTDLTSLIHKNTGVNANTLITNNTCVVYSESPISDGINSSDSGFSSHTHNGELFADDSSQYFTTTTSRPTVIRTPVSTSLGSSNNNFNSDVSNVPNAITLHSKSDYVEVTSSKSVDLNKSMEDCNDGGGVTTVSSATYPDSAGVVVSDSNSTSVTRSSCLKTARRTAADLLEVVSLDQHQPL</sequence>
<feature type="compositionally biased region" description="Polar residues" evidence="13">
    <location>
        <begin position="557"/>
        <end position="582"/>
    </location>
</feature>
<reference evidence="15" key="1">
    <citation type="submission" date="2017-11" db="EMBL/GenBank/DDBJ databases">
        <title>The sensing device of the deep-sea amphipod.</title>
        <authorList>
            <person name="Kobayashi H."/>
            <person name="Nagahama T."/>
            <person name="Arai W."/>
            <person name="Sasagawa Y."/>
            <person name="Umeda M."/>
            <person name="Hayashi T."/>
            <person name="Nikaido I."/>
            <person name="Watanabe H."/>
            <person name="Oguri K."/>
            <person name="Kitazato H."/>
            <person name="Fujioka K."/>
            <person name="Kido Y."/>
            <person name="Takami H."/>
        </authorList>
    </citation>
    <scope>NUCLEOTIDE SEQUENCE</scope>
    <source>
        <tissue evidence="15">Whole body</tissue>
    </source>
</reference>
<evidence type="ECO:0000256" key="11">
    <source>
        <dbReference type="ARBA" id="ARBA00039759"/>
    </source>
</evidence>
<dbReference type="AlphaFoldDB" id="A0A6A7FQ03"/>
<protein>
    <recommendedName>
        <fullName evidence="11">Protein artemis</fullName>
    </recommendedName>
    <alternativeName>
        <fullName evidence="12">DNA cross-link repair 1C protein</fullName>
    </alternativeName>
</protein>
<organism evidence="15">
    <name type="scientific">Hirondellea gigas</name>
    <dbReference type="NCBI Taxonomy" id="1518452"/>
    <lineage>
        <taxon>Eukaryota</taxon>
        <taxon>Metazoa</taxon>
        <taxon>Ecdysozoa</taxon>
        <taxon>Arthropoda</taxon>
        <taxon>Crustacea</taxon>
        <taxon>Multicrustacea</taxon>
        <taxon>Malacostraca</taxon>
        <taxon>Eumalacostraca</taxon>
        <taxon>Peracarida</taxon>
        <taxon>Amphipoda</taxon>
        <taxon>Amphilochidea</taxon>
        <taxon>Lysianassida</taxon>
        <taxon>Lysianassidira</taxon>
        <taxon>Lysianassoidea</taxon>
        <taxon>Lysianassidae</taxon>
        <taxon>Hirondellea</taxon>
    </lineage>
</organism>
<feature type="region of interest" description="Disordered" evidence="13">
    <location>
        <begin position="381"/>
        <end position="515"/>
    </location>
</feature>
<dbReference type="SUPFAM" id="SSF56281">
    <property type="entry name" value="Metallo-hydrolase/oxidoreductase"/>
    <property type="match status" value="1"/>
</dbReference>
<keyword evidence="7" id="KW-0269">Exonuclease</keyword>
<dbReference type="EMBL" id="IACT01000916">
    <property type="protein sequence ID" value="LAC20290.1"/>
    <property type="molecule type" value="mRNA"/>
</dbReference>
<dbReference type="Pfam" id="PF07522">
    <property type="entry name" value="DRMBL"/>
    <property type="match status" value="1"/>
</dbReference>
<feature type="domain" description="DNA repair metallo-beta-lactamase" evidence="14">
    <location>
        <begin position="242"/>
        <end position="358"/>
    </location>
</feature>
<evidence type="ECO:0000256" key="13">
    <source>
        <dbReference type="SAM" id="MobiDB-lite"/>
    </source>
</evidence>